<evidence type="ECO:0000313" key="1">
    <source>
        <dbReference type="EMBL" id="TWW56172.1"/>
    </source>
</evidence>
<accession>A0A5C6MLX6</accession>
<organism evidence="1 2">
    <name type="scientific">Takifugu flavidus</name>
    <name type="common">sansaifugu</name>
    <dbReference type="NCBI Taxonomy" id="433684"/>
    <lineage>
        <taxon>Eukaryota</taxon>
        <taxon>Metazoa</taxon>
        <taxon>Chordata</taxon>
        <taxon>Craniata</taxon>
        <taxon>Vertebrata</taxon>
        <taxon>Euteleostomi</taxon>
        <taxon>Actinopterygii</taxon>
        <taxon>Neopterygii</taxon>
        <taxon>Teleostei</taxon>
        <taxon>Neoteleostei</taxon>
        <taxon>Acanthomorphata</taxon>
        <taxon>Eupercaria</taxon>
        <taxon>Tetraodontiformes</taxon>
        <taxon>Tetradontoidea</taxon>
        <taxon>Tetraodontidae</taxon>
        <taxon>Takifugu</taxon>
    </lineage>
</organism>
<dbReference type="AlphaFoldDB" id="A0A5C6MLX6"/>
<keyword evidence="2" id="KW-1185">Reference proteome</keyword>
<comment type="caution">
    <text evidence="1">The sequence shown here is derived from an EMBL/GenBank/DDBJ whole genome shotgun (WGS) entry which is preliminary data.</text>
</comment>
<proteinExistence type="predicted"/>
<name>A0A5C6MLX6_9TELE</name>
<dbReference type="Proteomes" id="UP000324091">
    <property type="component" value="Chromosome 8"/>
</dbReference>
<evidence type="ECO:0000313" key="2">
    <source>
        <dbReference type="Proteomes" id="UP000324091"/>
    </source>
</evidence>
<protein>
    <submittedName>
        <fullName evidence="1">Uncharacterized protein</fullName>
    </submittedName>
</protein>
<sequence>MVPETRDEIINNLIETVWKYVQDEEFYIRRDVFKNIKKTFRKSLYKKTTVSPSAWRYLMVIILHIHNLRKRHYLTEAGFWSNEPETPGNRCSITLF</sequence>
<reference evidence="1 2" key="1">
    <citation type="submission" date="2019-04" db="EMBL/GenBank/DDBJ databases">
        <title>Chromosome genome assembly for Takifugu flavidus.</title>
        <authorList>
            <person name="Xiao S."/>
        </authorList>
    </citation>
    <scope>NUCLEOTIDE SEQUENCE [LARGE SCALE GENOMIC DNA]</scope>
    <source>
        <strain evidence="1">HTHZ2018</strain>
        <tissue evidence="1">Muscle</tissue>
    </source>
</reference>
<gene>
    <name evidence="1" type="ORF">D4764_08G0001590</name>
</gene>
<dbReference type="EMBL" id="RHFK02000021">
    <property type="protein sequence ID" value="TWW56172.1"/>
    <property type="molecule type" value="Genomic_DNA"/>
</dbReference>